<sequence length="379" mass="42624">MHSEGKRQSLRLPPDRPLTVPPPPLAVTLFLDWEYQQGNLQTVNSFPIPAARCISLLAKSDAMGCDAKQMEMQMQIHLDAMQTGAERKSDTQKPKDAKRVHQWASAMLSSWANLSCGLKDCILLHPNEGASLMLLHLAPMFALRVPELLHWVWELVLLLLPLQFRLPVNCMRLLQLTAANMRQLTLIRADLNGVGGQTTAHGAHSTHRSLNALKTRHNESDRRFELGQWGIPSSLCRWIHGMFPRGMQMECEKCAYDKSLVGGRVACLNQSFQGTQLVEFFLGFYVCILAAVVVVFFVSCSALSFTKSFCRVESATTTTQEPLATTAAKGKEQQQQPQQQQSLYTVTYAQRWVSPAVYHTHRCRNGGTDGVFVWLQWRC</sequence>
<keyword evidence="1" id="KW-1133">Transmembrane helix</keyword>
<feature type="transmembrane region" description="Helical" evidence="1">
    <location>
        <begin position="280"/>
        <end position="305"/>
    </location>
</feature>
<keyword evidence="1" id="KW-0812">Transmembrane</keyword>
<proteinExistence type="predicted"/>
<name>Q6ILR8_DROME</name>
<keyword evidence="1" id="KW-0472">Membrane</keyword>
<organism evidence="2">
    <name type="scientific">Drosophila melanogaster</name>
    <name type="common">Fruit fly</name>
    <dbReference type="NCBI Taxonomy" id="7227"/>
    <lineage>
        <taxon>Eukaryota</taxon>
        <taxon>Metazoa</taxon>
        <taxon>Ecdysozoa</taxon>
        <taxon>Arthropoda</taxon>
        <taxon>Hexapoda</taxon>
        <taxon>Insecta</taxon>
        <taxon>Pterygota</taxon>
        <taxon>Neoptera</taxon>
        <taxon>Endopterygota</taxon>
        <taxon>Diptera</taxon>
        <taxon>Brachycera</taxon>
        <taxon>Muscomorpha</taxon>
        <taxon>Ephydroidea</taxon>
        <taxon>Drosophilidae</taxon>
        <taxon>Drosophila</taxon>
        <taxon>Sophophora</taxon>
    </lineage>
</organism>
<protein>
    <submittedName>
        <fullName evidence="2">HDC08545</fullName>
    </submittedName>
</protein>
<dbReference type="AlphaFoldDB" id="Q6ILR8"/>
<reference evidence="2" key="1">
    <citation type="journal article" date="2003" name="Genome Biol.">
        <title>An integrated gene annotation and transcriptional profiling approach towards the full gene content of the Drosophila genome.</title>
        <authorList>
            <person name="Hild M."/>
            <person name="Beckmann B."/>
            <person name="Haas S.A."/>
            <person name="Koch B."/>
            <person name="Solovyev V."/>
            <person name="Busold C."/>
            <person name="Fellenberg K."/>
            <person name="Boutros M."/>
            <person name="Vingron M."/>
            <person name="Sauer F."/>
            <person name="Hoheisel J.D."/>
            <person name="Paro R."/>
        </authorList>
    </citation>
    <scope>NUCLEOTIDE SEQUENCE</scope>
</reference>
<accession>Q6ILR8</accession>
<evidence type="ECO:0000313" key="2">
    <source>
        <dbReference type="EMBL" id="DAA02793.1"/>
    </source>
</evidence>
<dbReference type="EMBL" id="BK001948">
    <property type="protein sequence ID" value="DAA02793.1"/>
    <property type="molecule type" value="Genomic_DNA"/>
</dbReference>
<gene>
    <name evidence="2" type="ORF">HDC08545</name>
</gene>
<evidence type="ECO:0000256" key="1">
    <source>
        <dbReference type="SAM" id="Phobius"/>
    </source>
</evidence>